<dbReference type="InterPro" id="IPR013087">
    <property type="entry name" value="Znf_C2H2_type"/>
</dbReference>
<feature type="compositionally biased region" description="Polar residues" evidence="7">
    <location>
        <begin position="487"/>
        <end position="496"/>
    </location>
</feature>
<dbReference type="PANTHER" id="PTHR24393:SF136">
    <property type="entry name" value="LD28458P-RELATED"/>
    <property type="match status" value="1"/>
</dbReference>
<evidence type="ECO:0000259" key="8">
    <source>
        <dbReference type="PROSITE" id="PS50157"/>
    </source>
</evidence>
<gene>
    <name evidence="9" type="ORF">DEA37_0004567</name>
</gene>
<dbReference type="Pfam" id="PF00096">
    <property type="entry name" value="zf-C2H2"/>
    <property type="match status" value="2"/>
</dbReference>
<protein>
    <recommendedName>
        <fullName evidence="8">C2H2-type domain-containing protein</fullName>
    </recommendedName>
</protein>
<sequence>MSLTTKQQHVAFHLDTSDEPLRSPVRSPHSVQLGNTTSASQHSGFGRIPLARHCNKAYTQYSNLCRHIRLQPECRRQIHLSPTTIQRSALKERYISRKLTMNDRLVPKILGSSTHWAHDSGIVHSVSNFTNSSNDSGEALDLSLPKCGSEKVLNSEPTSSLQPFSFAPLNNLFRPVNASTCLQVPQEPFNFPTDFPTFCPVYRPAWFFGAAFASMLTDETAIPKQPLERAHAFMENLERQQKLGPQSDQPAIHIQSLIRNGQLAPHFHDLAAVFNGTLKQLQNQMKPLKSSQIYFGSCEGDLYRKLNGLEKIQQILDKRNFIKMDESDRSIGGVEEVHENAIAPTKHVNKIGDELCQLIHHRLVSSIVRIHNAVVPVILFRTFWIPTPCVKQPVSESAKSNLICEYQRRCGASYIGRTEHLLRTRVTKHPEVIGAHLGVSLRSMQAAALGPVHASVAYLTVPVHGHSGPPDAEEVEDDRPQDLAVRQSTPTYSWSASEDRQSPVPTTTVRTNPNDLVFSKPDLILGLIPDQFENSTESYPMISYSETENHSTLKPCQQLRRRHSKCVRFSYPPTTTKPRDSADLIQCRYQCPYCVKSFPRSANLNRHLRTHTGEQPYLCVFCKRGFSISSNMQRHVRNIHQRERPFLCNICPRAFAQRTNLDRHMRYHWSAESMKLPNGPTARRNDVNTILLQPQNSGVMVHVEPQLQTSSNKYDDQSSTDHRVNTILCKAD</sequence>
<evidence type="ECO:0000313" key="10">
    <source>
        <dbReference type="Proteomes" id="UP000324629"/>
    </source>
</evidence>
<evidence type="ECO:0000313" key="9">
    <source>
        <dbReference type="EMBL" id="KAA3681909.1"/>
    </source>
</evidence>
<dbReference type="InterPro" id="IPR036236">
    <property type="entry name" value="Znf_C2H2_sf"/>
</dbReference>
<comment type="caution">
    <text evidence="9">The sequence shown here is derived from an EMBL/GenBank/DDBJ whole genome shotgun (WGS) entry which is preliminary data.</text>
</comment>
<dbReference type="SUPFAM" id="SSF57667">
    <property type="entry name" value="beta-beta-alpha zinc fingers"/>
    <property type="match status" value="2"/>
</dbReference>
<dbReference type="PROSITE" id="PS50157">
    <property type="entry name" value="ZINC_FINGER_C2H2_2"/>
    <property type="match status" value="3"/>
</dbReference>
<evidence type="ECO:0000256" key="7">
    <source>
        <dbReference type="SAM" id="MobiDB-lite"/>
    </source>
</evidence>
<feature type="domain" description="C2H2-type" evidence="8">
    <location>
        <begin position="589"/>
        <end position="616"/>
    </location>
</feature>
<name>A0A5J4P2H2_9TREM</name>
<keyword evidence="2" id="KW-0677">Repeat</keyword>
<evidence type="ECO:0000256" key="4">
    <source>
        <dbReference type="ARBA" id="ARBA00022833"/>
    </source>
</evidence>
<evidence type="ECO:0000256" key="2">
    <source>
        <dbReference type="ARBA" id="ARBA00022737"/>
    </source>
</evidence>
<dbReference type="GO" id="GO:0000978">
    <property type="term" value="F:RNA polymerase II cis-regulatory region sequence-specific DNA binding"/>
    <property type="evidence" value="ECO:0007669"/>
    <property type="project" value="TreeGrafter"/>
</dbReference>
<feature type="region of interest" description="Disordered" evidence="7">
    <location>
        <begin position="1"/>
        <end position="44"/>
    </location>
</feature>
<keyword evidence="5" id="KW-0539">Nucleus</keyword>
<dbReference type="GO" id="GO:0008270">
    <property type="term" value="F:zinc ion binding"/>
    <property type="evidence" value="ECO:0007669"/>
    <property type="project" value="UniProtKB-KW"/>
</dbReference>
<dbReference type="GO" id="GO:0005634">
    <property type="term" value="C:nucleus"/>
    <property type="evidence" value="ECO:0007669"/>
    <property type="project" value="TreeGrafter"/>
</dbReference>
<dbReference type="Proteomes" id="UP000324629">
    <property type="component" value="Unassembled WGS sequence"/>
</dbReference>
<evidence type="ECO:0000256" key="5">
    <source>
        <dbReference type="ARBA" id="ARBA00023242"/>
    </source>
</evidence>
<organism evidence="9 10">
    <name type="scientific">Paragonimus westermani</name>
    <dbReference type="NCBI Taxonomy" id="34504"/>
    <lineage>
        <taxon>Eukaryota</taxon>
        <taxon>Metazoa</taxon>
        <taxon>Spiralia</taxon>
        <taxon>Lophotrochozoa</taxon>
        <taxon>Platyhelminthes</taxon>
        <taxon>Trematoda</taxon>
        <taxon>Digenea</taxon>
        <taxon>Plagiorchiida</taxon>
        <taxon>Troglotremata</taxon>
        <taxon>Troglotrematidae</taxon>
        <taxon>Paragonimus</taxon>
    </lineage>
</organism>
<feature type="domain" description="C2H2-type" evidence="8">
    <location>
        <begin position="646"/>
        <end position="673"/>
    </location>
</feature>
<proteinExistence type="predicted"/>
<dbReference type="PANTHER" id="PTHR24393">
    <property type="entry name" value="ZINC FINGER PROTEIN"/>
    <property type="match status" value="1"/>
</dbReference>
<dbReference type="GO" id="GO:0001228">
    <property type="term" value="F:DNA-binding transcription activator activity, RNA polymerase II-specific"/>
    <property type="evidence" value="ECO:0007669"/>
    <property type="project" value="TreeGrafter"/>
</dbReference>
<keyword evidence="1" id="KW-0479">Metal-binding</keyword>
<reference evidence="9 10" key="1">
    <citation type="journal article" date="2019" name="Gigascience">
        <title>Whole-genome sequence of the oriental lung fluke Paragonimus westermani.</title>
        <authorList>
            <person name="Oey H."/>
            <person name="Zakrzewski M."/>
            <person name="Narain K."/>
            <person name="Devi K.R."/>
            <person name="Agatsuma T."/>
            <person name="Nawaratna S."/>
            <person name="Gobert G.N."/>
            <person name="Jones M.K."/>
            <person name="Ragan M.A."/>
            <person name="McManus D.P."/>
            <person name="Krause L."/>
        </authorList>
    </citation>
    <scope>NUCLEOTIDE SEQUENCE [LARGE SCALE GENOMIC DNA]</scope>
    <source>
        <strain evidence="9 10">IND2009</strain>
    </source>
</reference>
<keyword evidence="10" id="KW-1185">Reference proteome</keyword>
<evidence type="ECO:0000256" key="3">
    <source>
        <dbReference type="ARBA" id="ARBA00022771"/>
    </source>
</evidence>
<feature type="compositionally biased region" description="Polar residues" evidence="7">
    <location>
        <begin position="29"/>
        <end position="43"/>
    </location>
</feature>
<keyword evidence="4" id="KW-0862">Zinc</keyword>
<dbReference type="AlphaFoldDB" id="A0A5J4P2H2"/>
<keyword evidence="3 6" id="KW-0863">Zinc-finger</keyword>
<dbReference type="PROSITE" id="PS00028">
    <property type="entry name" value="ZINC_FINGER_C2H2_1"/>
    <property type="match status" value="3"/>
</dbReference>
<dbReference type="EMBL" id="QNGE01000103">
    <property type="protein sequence ID" value="KAA3681909.1"/>
    <property type="molecule type" value="Genomic_DNA"/>
</dbReference>
<dbReference type="FunFam" id="3.30.160.60:FF:000112">
    <property type="entry name" value="Mds1 and evi1 complex locus protein"/>
    <property type="match status" value="1"/>
</dbReference>
<feature type="domain" description="C2H2-type" evidence="8">
    <location>
        <begin position="617"/>
        <end position="645"/>
    </location>
</feature>
<evidence type="ECO:0000256" key="1">
    <source>
        <dbReference type="ARBA" id="ARBA00022723"/>
    </source>
</evidence>
<feature type="compositionally biased region" description="Low complexity" evidence="7">
    <location>
        <begin position="503"/>
        <end position="513"/>
    </location>
</feature>
<dbReference type="FunFam" id="3.30.160.60:FF:000303">
    <property type="entry name" value="Zinc finger protein 41"/>
    <property type="match status" value="1"/>
</dbReference>
<accession>A0A5J4P2H2</accession>
<evidence type="ECO:0000256" key="6">
    <source>
        <dbReference type="PROSITE-ProRule" id="PRU00042"/>
    </source>
</evidence>
<feature type="region of interest" description="Disordered" evidence="7">
    <location>
        <begin position="487"/>
        <end position="513"/>
    </location>
</feature>
<dbReference type="SMART" id="SM00355">
    <property type="entry name" value="ZnF_C2H2"/>
    <property type="match status" value="3"/>
</dbReference>
<dbReference type="Gene3D" id="3.30.160.60">
    <property type="entry name" value="Classic Zinc Finger"/>
    <property type="match status" value="3"/>
</dbReference>